<dbReference type="InterPro" id="IPR029063">
    <property type="entry name" value="SAM-dependent_MTases_sf"/>
</dbReference>
<dbReference type="EMBL" id="SMAE01000004">
    <property type="protein sequence ID" value="TCS90535.1"/>
    <property type="molecule type" value="Genomic_DNA"/>
</dbReference>
<protein>
    <recommendedName>
        <fullName evidence="1">site-specific DNA-methyltransferase (adenine-specific)</fullName>
        <ecNumber evidence="1">2.1.1.72</ecNumber>
    </recommendedName>
</protein>
<sequence length="1232" mass="144889">MDKTALKNFSICSREKLIKDIETKARLIGITEEGIKDPLPESTEDMLIFDIGEIEPYRIYGEDVNKYKKLVKELRKREKESNYKTAYKTLVEEVAYTWFNRIIAIRFMEVNNYMPDKMRVLSSGKEGVKEPEFITYYRDTNIGITEEFEKLDELKLDGSTKAMDKMFQFMFIKQCNALGKQLPELFEKTNDYAELLLNISYIDENGVVYKLIEEIDEDYFNIEKTGQIEIIGWLYQYYNTVPKAEVDVAVKKGKKVNKNTIPAKTQLFTPEWIVKYMVQNSLGRLWIEKKIASGINKTEEELAKEYGWKYYLPEAEQIEEVKIELENIRKDRKYLKVEDIRFIDPSMGSGHILVYAFELFMQFYLEEGYTEREAAESIIENNLYGLDIDKRAYQLAYFSLMMKGRQYNRRILNNNIDNNLYYFIDSKDINIKQIDFLGGNIENKEQREGLKQDILELVELFKDGRELGSIIKIYKEYNYDELVTFVKNIKNKDILPMELIGIENTQEDLIHIIKLAKILSSKYDVVVTNPPYLGRSNMGSNLTKYLDKKYKDTKSDLFAAFMEKSEELLKLNDYYGMINQHSWMFLSSYEKQRGKLLLNNTILNMLHLGSRAFEEIGGEVVQSTTFIIKKNKIKDYKGSYIRLIDFKNAIEKEEKTLEAIENPDCGYYYETNQDNFELIPGSPIAYWASENFIKNFKKGISIDDVSDYTGAQNKTANNKKYLRKVWEVNKNDIGENKKWIFYAKGGDYRKYYGNLDLVIDWDIKARNFYKNNKTSNLLDEKYWYREGITYTMLTSKGSNFRYYPPIGVFDMGGPTICIDNELNYLLGLLNTNTVYYYLKVLNPTLNLQVRDVKNLPIIFSETHKPEIDSLVQENINISKIDWDSFETSWDFKVHPLLDEEKQGEIPNTIEEAYENWKEYANSNFAKLKKNEERLNELFIEIYGLEDELTKEVSDKDITIAKIFDNKEDIYDDIKGNQYILTKEDVIKSFISYGVGCIFGRYSLDEEGLVYAGGEFDINRYKKFKPVEDNIALITDEEYFEDDLVNRFIEFVKVSFGEENLEENLEFIADSLKGNGTPREKIRNYFINDFYKDHVKTYKNRPIYWLYDSSAGKTKRNSQNGFKALIYMHRYNEDTTGKVRIDYLHKVQRVYENKIKFLENDIANTKNAKEKSKLEKELEKIIKQLKECKEYDEKIGHIALSRIAIDLDDGVKVNYDKVQTDNEGNKYEILAKI</sequence>
<dbReference type="InterPro" id="IPR047939">
    <property type="entry name" value="BREX_1_PglX"/>
</dbReference>
<name>A0A4R3KXT8_9FIRM</name>
<comment type="caution">
    <text evidence="8">The sequence shown here is derived from an EMBL/GenBank/DDBJ whole genome shotgun (WGS) entry which is preliminary data.</text>
</comment>
<feature type="domain" description="Type II methyltransferase M.TaqI-like" evidence="7">
    <location>
        <begin position="381"/>
        <end position="610"/>
    </location>
</feature>
<dbReference type="PROSITE" id="PS00092">
    <property type="entry name" value="N6_MTASE"/>
    <property type="match status" value="1"/>
</dbReference>
<keyword evidence="6" id="KW-0175">Coiled coil</keyword>
<dbReference type="GO" id="GO:0032259">
    <property type="term" value="P:methylation"/>
    <property type="evidence" value="ECO:0007669"/>
    <property type="project" value="UniProtKB-KW"/>
</dbReference>
<evidence type="ECO:0000313" key="9">
    <source>
        <dbReference type="Proteomes" id="UP000294567"/>
    </source>
</evidence>
<dbReference type="InterPro" id="IPR002052">
    <property type="entry name" value="DNA_methylase_N6_adenine_CS"/>
</dbReference>
<keyword evidence="2 8" id="KW-0489">Methyltransferase</keyword>
<keyword evidence="9" id="KW-1185">Reference proteome</keyword>
<reference evidence="8 9" key="1">
    <citation type="submission" date="2019-03" db="EMBL/GenBank/DDBJ databases">
        <title>Genomic Encyclopedia of Type Strains, Phase IV (KMG-IV): sequencing the most valuable type-strain genomes for metagenomic binning, comparative biology and taxonomic classification.</title>
        <authorList>
            <person name="Goeker M."/>
        </authorList>
    </citation>
    <scope>NUCLEOTIDE SEQUENCE [LARGE SCALE GENOMIC DNA]</scope>
    <source>
        <strain evidence="8 9">DSM 26752</strain>
    </source>
</reference>
<evidence type="ECO:0000313" key="8">
    <source>
        <dbReference type="EMBL" id="TCS90535.1"/>
    </source>
</evidence>
<dbReference type="OrthoDB" id="32195at2"/>
<comment type="catalytic activity">
    <reaction evidence="5">
        <text>a 2'-deoxyadenosine in DNA + S-adenosyl-L-methionine = an N(6)-methyl-2'-deoxyadenosine in DNA + S-adenosyl-L-homocysteine + H(+)</text>
        <dbReference type="Rhea" id="RHEA:15197"/>
        <dbReference type="Rhea" id="RHEA-COMP:12418"/>
        <dbReference type="Rhea" id="RHEA-COMP:12419"/>
        <dbReference type="ChEBI" id="CHEBI:15378"/>
        <dbReference type="ChEBI" id="CHEBI:57856"/>
        <dbReference type="ChEBI" id="CHEBI:59789"/>
        <dbReference type="ChEBI" id="CHEBI:90615"/>
        <dbReference type="ChEBI" id="CHEBI:90616"/>
        <dbReference type="EC" id="2.1.1.72"/>
    </reaction>
</comment>
<evidence type="ECO:0000259" key="7">
    <source>
        <dbReference type="Pfam" id="PF07669"/>
    </source>
</evidence>
<evidence type="ECO:0000256" key="4">
    <source>
        <dbReference type="ARBA" id="ARBA00022691"/>
    </source>
</evidence>
<dbReference type="RefSeq" id="WP_132026813.1">
    <property type="nucleotide sequence ID" value="NZ_CP068564.1"/>
</dbReference>
<evidence type="ECO:0000256" key="3">
    <source>
        <dbReference type="ARBA" id="ARBA00022679"/>
    </source>
</evidence>
<dbReference type="InterPro" id="IPR011639">
    <property type="entry name" value="MethylTrfase_TaqI-like_dom"/>
</dbReference>
<dbReference type="Proteomes" id="UP000294567">
    <property type="component" value="Unassembled WGS sequence"/>
</dbReference>
<dbReference type="GO" id="GO:0003676">
    <property type="term" value="F:nucleic acid binding"/>
    <property type="evidence" value="ECO:0007669"/>
    <property type="project" value="InterPro"/>
</dbReference>
<keyword evidence="4" id="KW-0949">S-adenosyl-L-methionine</keyword>
<evidence type="ECO:0000256" key="5">
    <source>
        <dbReference type="ARBA" id="ARBA00047942"/>
    </source>
</evidence>
<dbReference type="PANTHER" id="PTHR33841">
    <property type="entry name" value="DNA METHYLTRANSFERASE YEEA-RELATED"/>
    <property type="match status" value="1"/>
</dbReference>
<evidence type="ECO:0000256" key="2">
    <source>
        <dbReference type="ARBA" id="ARBA00022603"/>
    </source>
</evidence>
<dbReference type="NCBIfam" id="NF033452">
    <property type="entry name" value="BREX_1_MTaseX"/>
    <property type="match status" value="1"/>
</dbReference>
<gene>
    <name evidence="8" type="ORF">EDD65_10476</name>
</gene>
<feature type="coiled-coil region" evidence="6">
    <location>
        <begin position="1147"/>
        <end position="1193"/>
    </location>
</feature>
<dbReference type="InterPro" id="IPR050953">
    <property type="entry name" value="N4_N6_ade-DNA_methylase"/>
</dbReference>
<dbReference type="Pfam" id="PF07669">
    <property type="entry name" value="Eco57I"/>
    <property type="match status" value="1"/>
</dbReference>
<evidence type="ECO:0000256" key="1">
    <source>
        <dbReference type="ARBA" id="ARBA00011900"/>
    </source>
</evidence>
<dbReference type="PANTHER" id="PTHR33841:SF1">
    <property type="entry name" value="DNA METHYLTRANSFERASE A"/>
    <property type="match status" value="1"/>
</dbReference>
<proteinExistence type="predicted"/>
<dbReference type="SUPFAM" id="SSF53335">
    <property type="entry name" value="S-adenosyl-L-methionine-dependent methyltransferases"/>
    <property type="match status" value="1"/>
</dbReference>
<dbReference type="Gene3D" id="3.40.50.150">
    <property type="entry name" value="Vaccinia Virus protein VP39"/>
    <property type="match status" value="1"/>
</dbReference>
<evidence type="ECO:0000256" key="6">
    <source>
        <dbReference type="SAM" id="Coils"/>
    </source>
</evidence>
<organism evidence="8 9">
    <name type="scientific">Keratinibaculum paraultunense</name>
    <dbReference type="NCBI Taxonomy" id="1278232"/>
    <lineage>
        <taxon>Bacteria</taxon>
        <taxon>Bacillati</taxon>
        <taxon>Bacillota</taxon>
        <taxon>Tissierellia</taxon>
        <taxon>Tissierellales</taxon>
        <taxon>Tepidimicrobiaceae</taxon>
        <taxon>Keratinibaculum</taxon>
    </lineage>
</organism>
<dbReference type="AlphaFoldDB" id="A0A4R3KXT8"/>
<accession>A0A4R3KXT8</accession>
<dbReference type="GO" id="GO:0009007">
    <property type="term" value="F:site-specific DNA-methyltransferase (adenine-specific) activity"/>
    <property type="evidence" value="ECO:0007669"/>
    <property type="project" value="UniProtKB-EC"/>
</dbReference>
<dbReference type="GO" id="GO:0006304">
    <property type="term" value="P:DNA modification"/>
    <property type="evidence" value="ECO:0007669"/>
    <property type="project" value="InterPro"/>
</dbReference>
<dbReference type="EC" id="2.1.1.72" evidence="1"/>
<keyword evidence="3" id="KW-0808">Transferase</keyword>